<feature type="domain" description="Peptidase S8/S53" evidence="13">
    <location>
        <begin position="191"/>
        <end position="588"/>
    </location>
</feature>
<dbReference type="CDD" id="cd07489">
    <property type="entry name" value="Peptidases_S8_5"/>
    <property type="match status" value="1"/>
</dbReference>
<dbReference type="InterPro" id="IPR023828">
    <property type="entry name" value="Peptidase_S8_Ser-AS"/>
</dbReference>
<dbReference type="PROSITE" id="PS00137">
    <property type="entry name" value="SUBTILASE_HIS"/>
    <property type="match status" value="1"/>
</dbReference>
<name>A0A4P7NEF4_PYROR</name>
<dbReference type="PANTHER" id="PTHR43806">
    <property type="entry name" value="PEPTIDASE S8"/>
    <property type="match status" value="1"/>
</dbReference>
<dbReference type="InterPro" id="IPR010435">
    <property type="entry name" value="C5a/SBT2-like_Fn3"/>
</dbReference>
<evidence type="ECO:0000256" key="3">
    <source>
        <dbReference type="ARBA" id="ARBA00022525"/>
    </source>
</evidence>
<keyword evidence="6 9" id="KW-0378">Hydrolase</keyword>
<dbReference type="SUPFAM" id="SSF52743">
    <property type="entry name" value="Subtilisin-like"/>
    <property type="match status" value="1"/>
</dbReference>
<keyword evidence="4 9" id="KW-0645">Protease</keyword>
<dbReference type="PROSITE" id="PS51892">
    <property type="entry name" value="SUBTILASE"/>
    <property type="match status" value="1"/>
</dbReference>
<evidence type="ECO:0000256" key="2">
    <source>
        <dbReference type="ARBA" id="ARBA00022512"/>
    </source>
</evidence>
<evidence type="ECO:0000256" key="1">
    <source>
        <dbReference type="ARBA" id="ARBA00011073"/>
    </source>
</evidence>
<dbReference type="Proteomes" id="UP000294847">
    <property type="component" value="Chromosome 4"/>
</dbReference>
<evidence type="ECO:0000259" key="13">
    <source>
        <dbReference type="Pfam" id="PF00082"/>
    </source>
</evidence>
<feature type="signal peptide" evidence="12">
    <location>
        <begin position="1"/>
        <end position="22"/>
    </location>
</feature>
<evidence type="ECO:0000256" key="11">
    <source>
        <dbReference type="SAM" id="MobiDB-lite"/>
    </source>
</evidence>
<dbReference type="Pfam" id="PF00082">
    <property type="entry name" value="Peptidase_S8"/>
    <property type="match status" value="1"/>
</dbReference>
<evidence type="ECO:0000259" key="15">
    <source>
        <dbReference type="Pfam" id="PF06280"/>
    </source>
</evidence>
<dbReference type="Gene3D" id="3.40.50.200">
    <property type="entry name" value="Peptidase S8/S53 domain"/>
    <property type="match status" value="1"/>
</dbReference>
<sequence length="963" mass="102729">MHLHPVLALCLATAAGTGVVVAQSSPLPPPPRLPQLPQLPKLPQAGDFKATNADYGIDPKEELIPAPRQNHKSAPKRFIVELKEGADLSSLTSKTTGNVKVLKVFNTDVFRGAVVETDEDNVDSLRALRSVGQAWHSKRIMLDPVMPEMLVRGGAQTGVKLSRQNRDEGVRQISVHHMTGVDELHARGILGKGVKVAVVDSGIDYTHPALGGAFGAGNKVVGGYDLIGDTDWPFVQKQPDDDPMDHQGHGTHVAGIIAGKDELITGVAPEATLLAYKVFGENKGTDEDTLIEAFLRAYQDGADVITASIGGLNGWSNNAWALVASRLVERGIVVTISAGNDGQAGPFGASSGATGINVVSVASVQGDVIASPRFIASFQDGNNATQSSEKMPYRTSETWTPSEVVDWPFHAIGFNTSVADEACNPLPNNTMDLSRVVVLARRGTCTFAVKQRNLEARGARHIVFYNNEQPLIIPGSDNPSSVSNISMIAREDGERIIETIRGGGRVLANFNLALRDSMAGIPYAYGGVPSAFTSIGSTNELAIKPDVAAPGGQIFSTFLKGGYATQSGTSMSCPYVAGIAALYISKHGGRSTHGPGFAKELAMRLISAGQPVPWDDGTESGRNFAALAPVNQVGTGLINATKVLDYTSALSLSRFALNDTNHFERYHKVDVTNRGSTPVTYTFQATPFSGMETFNTDPAVFGTPRVAWYEEVMAKGPRHMPAEVSLPESFTLQPGQTRTAQFNFAPPTGLDASVLPLYGGAIDVQSSAGEVLSVPYMGLAADLHRGVGPMFIDPTNITTTRRATPLAAKPNTTFTLAPGPAQDFPEAYIRLQFATAELRWDVFEPAYTERDWAYPPVVGQNKYVGSVASYAQASRQGGFDPATMNASDTVSLPIRFVPRSAVGTYGETFWWLGRLANGSAVAPGQYRLRLAALVPFGTPENADNWDVFDAPLLEVLEPGKNKG</sequence>
<dbReference type="GO" id="GO:0006508">
    <property type="term" value="P:proteolysis"/>
    <property type="evidence" value="ECO:0007669"/>
    <property type="project" value="UniProtKB-KW"/>
</dbReference>
<keyword evidence="7 9" id="KW-0720">Serine protease</keyword>
<dbReference type="Gene3D" id="3.50.30.30">
    <property type="match status" value="1"/>
</dbReference>
<evidence type="ECO:0000256" key="6">
    <source>
        <dbReference type="ARBA" id="ARBA00022801"/>
    </source>
</evidence>
<dbReference type="InterPro" id="IPR000209">
    <property type="entry name" value="Peptidase_S8/S53_dom"/>
</dbReference>
<evidence type="ECO:0000313" key="16">
    <source>
        <dbReference type="EMBL" id="QBZ60226.1"/>
    </source>
</evidence>
<protein>
    <recommendedName>
        <fullName evidence="18">Minor extracellular protease vpr</fullName>
    </recommendedName>
</protein>
<dbReference type="SUPFAM" id="SSF52025">
    <property type="entry name" value="PA domain"/>
    <property type="match status" value="1"/>
</dbReference>
<evidence type="ECO:0000256" key="8">
    <source>
        <dbReference type="PIRSR" id="PIRSR615500-1"/>
    </source>
</evidence>
<dbReference type="GO" id="GO:0004252">
    <property type="term" value="F:serine-type endopeptidase activity"/>
    <property type="evidence" value="ECO:0007669"/>
    <property type="project" value="UniProtKB-UniRule"/>
</dbReference>
<feature type="compositionally biased region" description="Low complexity" evidence="11">
    <location>
        <begin position="35"/>
        <end position="44"/>
    </location>
</feature>
<dbReference type="InterPro" id="IPR023827">
    <property type="entry name" value="Peptidase_S8_Asp-AS"/>
</dbReference>
<dbReference type="AlphaFoldDB" id="A0A4P7NEF4"/>
<dbReference type="CDD" id="cd02124">
    <property type="entry name" value="PA_PoS1_like"/>
    <property type="match status" value="1"/>
</dbReference>
<dbReference type="EMBL" id="CP034207">
    <property type="protein sequence ID" value="QBZ60226.1"/>
    <property type="molecule type" value="Genomic_DNA"/>
</dbReference>
<dbReference type="GO" id="GO:0016020">
    <property type="term" value="C:membrane"/>
    <property type="evidence" value="ECO:0007669"/>
    <property type="project" value="InterPro"/>
</dbReference>
<keyword evidence="5 12" id="KW-0732">Signal</keyword>
<evidence type="ECO:0000256" key="5">
    <source>
        <dbReference type="ARBA" id="ARBA00022729"/>
    </source>
</evidence>
<feature type="chain" id="PRO_5020259567" description="Minor extracellular protease vpr" evidence="12">
    <location>
        <begin position="23"/>
        <end position="963"/>
    </location>
</feature>
<dbReference type="InterPro" id="IPR036852">
    <property type="entry name" value="Peptidase_S8/S53_dom_sf"/>
</dbReference>
<proteinExistence type="inferred from homology"/>
<keyword evidence="2" id="KW-0134">Cell wall</keyword>
<dbReference type="PRINTS" id="PR00723">
    <property type="entry name" value="SUBTILISIN"/>
</dbReference>
<feature type="active site" description="Charge relay system" evidence="8 9">
    <location>
        <position position="200"/>
    </location>
</feature>
<dbReference type="PROSITE" id="PS00136">
    <property type="entry name" value="SUBTILASE_ASP"/>
    <property type="match status" value="1"/>
</dbReference>
<dbReference type="InterPro" id="IPR046450">
    <property type="entry name" value="PA_dom_sf"/>
</dbReference>
<evidence type="ECO:0000256" key="9">
    <source>
        <dbReference type="PROSITE-ProRule" id="PRU01240"/>
    </source>
</evidence>
<evidence type="ECO:0000313" key="17">
    <source>
        <dbReference type="Proteomes" id="UP000294847"/>
    </source>
</evidence>
<dbReference type="Pfam" id="PF06280">
    <property type="entry name" value="fn3_5"/>
    <property type="match status" value="1"/>
</dbReference>
<feature type="active site" description="Charge relay system" evidence="8 9">
    <location>
        <position position="249"/>
    </location>
</feature>
<gene>
    <name evidence="16" type="ORF">PoMZ_07164</name>
</gene>
<dbReference type="InterPro" id="IPR022398">
    <property type="entry name" value="Peptidase_S8_His-AS"/>
</dbReference>
<dbReference type="InterPro" id="IPR050131">
    <property type="entry name" value="Peptidase_S8_subtilisin-like"/>
</dbReference>
<evidence type="ECO:0000256" key="12">
    <source>
        <dbReference type="SAM" id="SignalP"/>
    </source>
</evidence>
<dbReference type="InterPro" id="IPR034187">
    <property type="entry name" value="Peptidases_S8_5"/>
</dbReference>
<dbReference type="PANTHER" id="PTHR43806:SF66">
    <property type="entry name" value="SERIN ENDOPEPTIDASE"/>
    <property type="match status" value="1"/>
</dbReference>
<comment type="similarity">
    <text evidence="1 9 10">Belongs to the peptidase S8 family.</text>
</comment>
<dbReference type="Pfam" id="PF02225">
    <property type="entry name" value="PA"/>
    <property type="match status" value="1"/>
</dbReference>
<accession>A0A4P7NEF4</accession>
<dbReference type="InterPro" id="IPR003137">
    <property type="entry name" value="PA_domain"/>
</dbReference>
<evidence type="ECO:0008006" key="18">
    <source>
        <dbReference type="Google" id="ProtNLM"/>
    </source>
</evidence>
<dbReference type="PROSITE" id="PS00138">
    <property type="entry name" value="SUBTILASE_SER"/>
    <property type="match status" value="1"/>
</dbReference>
<evidence type="ECO:0000256" key="10">
    <source>
        <dbReference type="RuleBase" id="RU003355"/>
    </source>
</evidence>
<feature type="region of interest" description="Disordered" evidence="11">
    <location>
        <begin position="22"/>
        <end position="45"/>
    </location>
</feature>
<evidence type="ECO:0000259" key="14">
    <source>
        <dbReference type="Pfam" id="PF02225"/>
    </source>
</evidence>
<evidence type="ECO:0000256" key="4">
    <source>
        <dbReference type="ARBA" id="ARBA00022670"/>
    </source>
</evidence>
<feature type="active site" description="Charge relay system" evidence="8 9">
    <location>
        <position position="570"/>
    </location>
</feature>
<feature type="domain" description="C5a peptidase/Subtilisin-like protease SBT2-like Fn3-like" evidence="15">
    <location>
        <begin position="656"/>
        <end position="777"/>
    </location>
</feature>
<reference evidence="16 17" key="1">
    <citation type="journal article" date="2019" name="Mol. Biol. Evol.">
        <title>Blast fungal genomes show frequent chromosomal changes, gene gains and losses, and effector gene turnover.</title>
        <authorList>
            <person name="Gomez Luciano L.B."/>
            <person name="Jason Tsai I."/>
            <person name="Chuma I."/>
            <person name="Tosa Y."/>
            <person name="Chen Y.H."/>
            <person name="Li J.Y."/>
            <person name="Li M.Y."/>
            <person name="Jade Lu M.Y."/>
            <person name="Nakayashiki H."/>
            <person name="Li W.H."/>
        </authorList>
    </citation>
    <scope>NUCLEOTIDE SEQUENCE [LARGE SCALE GENOMIC DNA]</scope>
    <source>
        <strain evidence="16">MZ5-1-6</strain>
    </source>
</reference>
<keyword evidence="3" id="KW-0964">Secreted</keyword>
<dbReference type="InterPro" id="IPR015500">
    <property type="entry name" value="Peptidase_S8_subtilisin-rel"/>
</dbReference>
<feature type="domain" description="PA" evidence="14">
    <location>
        <begin position="420"/>
        <end position="495"/>
    </location>
</feature>
<evidence type="ECO:0000256" key="7">
    <source>
        <dbReference type="ARBA" id="ARBA00022825"/>
    </source>
</evidence>
<organism evidence="16 17">
    <name type="scientific">Pyricularia oryzae</name>
    <name type="common">Rice blast fungus</name>
    <name type="synonym">Magnaporthe oryzae</name>
    <dbReference type="NCBI Taxonomy" id="318829"/>
    <lineage>
        <taxon>Eukaryota</taxon>
        <taxon>Fungi</taxon>
        <taxon>Dikarya</taxon>
        <taxon>Ascomycota</taxon>
        <taxon>Pezizomycotina</taxon>
        <taxon>Sordariomycetes</taxon>
        <taxon>Sordariomycetidae</taxon>
        <taxon>Magnaporthales</taxon>
        <taxon>Pyriculariaceae</taxon>
        <taxon>Pyricularia</taxon>
    </lineage>
</organism>